<gene>
    <name evidence="1" type="ORF">RFM23_28320</name>
</gene>
<dbReference type="EMBL" id="JAVIIP010000023">
    <property type="protein sequence ID" value="MDX8541535.1"/>
    <property type="molecule type" value="Genomic_DNA"/>
</dbReference>
<evidence type="ECO:0008006" key="3">
    <source>
        <dbReference type="Google" id="ProtNLM"/>
    </source>
</evidence>
<evidence type="ECO:0000313" key="2">
    <source>
        <dbReference type="Proteomes" id="UP001276564"/>
    </source>
</evidence>
<protein>
    <recommendedName>
        <fullName evidence="3">Porin</fullName>
    </recommendedName>
</protein>
<accession>A0ABU5AW38</accession>
<evidence type="ECO:0000313" key="1">
    <source>
        <dbReference type="EMBL" id="MDX8541535.1"/>
    </source>
</evidence>
<dbReference type="RefSeq" id="WP_320321937.1">
    <property type="nucleotide sequence ID" value="NZ_JAVIIP010000023.1"/>
</dbReference>
<name>A0ABU5AW38_9HYPH</name>
<dbReference type="Proteomes" id="UP001276564">
    <property type="component" value="Unassembled WGS sequence"/>
</dbReference>
<reference evidence="1 2" key="1">
    <citation type="submission" date="2023-08" db="EMBL/GenBank/DDBJ databases">
        <title>Implementing the SeqCode for naming new Mesorhizobium species isolated from Vachellia karroo root nodules.</title>
        <authorList>
            <person name="Van Lill M."/>
        </authorList>
    </citation>
    <scope>NUCLEOTIDE SEQUENCE [LARGE SCALE GENOMIC DNA]</scope>
    <source>
        <strain evidence="1 2">VK4B</strain>
    </source>
</reference>
<sequence length="404" mass="44305">MGTGSGQKSWQWLNRTALFVGVSTALMCNAYPDEALAASTSSPNDASAELTRLKAENRRLKAELARVNGLLKTEPAPAKPADDIVAINPADLPQKRQKLYVRKDKLDALYYLYPQAPVYAKGASVAWTNDYRADTQSLAIQGFVSYVPFSPYSFDPKVNGDPSLEKVDVPLEFSRYTAGPYVYGAGTIGSPRKASERSKLQVGLDNQFEIIGGGLFNLQTLGVAPYYQTDFRGEAQIYGLTTLWEPYQHDWRLGGSRNNGESYVDLYWRAIAEADLFRVGKAGETNYKDDTDTALLGGTISLNGVLFPNMPSAGAALCGRISFSAQYQYFWDAVSGNDLKNLHGEVDYNLGGKKNYATRDCPDSPANASGPSGTTALVLSYDDGTDKDTLEKRKKLQLQLSYQY</sequence>
<organism evidence="1 2">
    <name type="scientific">Mesorhizobium abyssinicae</name>
    <dbReference type="NCBI Taxonomy" id="1209958"/>
    <lineage>
        <taxon>Bacteria</taxon>
        <taxon>Pseudomonadati</taxon>
        <taxon>Pseudomonadota</taxon>
        <taxon>Alphaproteobacteria</taxon>
        <taxon>Hyphomicrobiales</taxon>
        <taxon>Phyllobacteriaceae</taxon>
        <taxon>Mesorhizobium</taxon>
    </lineage>
</organism>
<comment type="caution">
    <text evidence="1">The sequence shown here is derived from an EMBL/GenBank/DDBJ whole genome shotgun (WGS) entry which is preliminary data.</text>
</comment>
<keyword evidence="2" id="KW-1185">Reference proteome</keyword>
<proteinExistence type="predicted"/>